<evidence type="ECO:0000313" key="2">
    <source>
        <dbReference type="Proteomes" id="UP000235388"/>
    </source>
</evidence>
<reference evidence="1 2" key="1">
    <citation type="submission" date="2017-11" db="EMBL/GenBank/DDBJ databases">
        <title>De novo assembly and phasing of dikaryotic genomes from two isolates of Puccinia coronata f. sp. avenae, the causal agent of oat crown rust.</title>
        <authorList>
            <person name="Miller M.E."/>
            <person name="Zhang Y."/>
            <person name="Omidvar V."/>
            <person name="Sperschneider J."/>
            <person name="Schwessinger B."/>
            <person name="Raley C."/>
            <person name="Palmer J.M."/>
            <person name="Garnica D."/>
            <person name="Upadhyaya N."/>
            <person name="Rathjen J."/>
            <person name="Taylor J.M."/>
            <person name="Park R.F."/>
            <person name="Dodds P.N."/>
            <person name="Hirsch C.D."/>
            <person name="Kianian S.F."/>
            <person name="Figueroa M."/>
        </authorList>
    </citation>
    <scope>NUCLEOTIDE SEQUENCE [LARGE SCALE GENOMIC DNA]</scope>
    <source>
        <strain evidence="1">12NC29</strain>
    </source>
</reference>
<organism evidence="1 2">
    <name type="scientific">Puccinia coronata f. sp. avenae</name>
    <dbReference type="NCBI Taxonomy" id="200324"/>
    <lineage>
        <taxon>Eukaryota</taxon>
        <taxon>Fungi</taxon>
        <taxon>Dikarya</taxon>
        <taxon>Basidiomycota</taxon>
        <taxon>Pucciniomycotina</taxon>
        <taxon>Pucciniomycetes</taxon>
        <taxon>Pucciniales</taxon>
        <taxon>Pucciniaceae</taxon>
        <taxon>Puccinia</taxon>
    </lineage>
</organism>
<accession>A0A2N5V254</accession>
<dbReference type="AlphaFoldDB" id="A0A2N5V254"/>
<name>A0A2N5V254_9BASI</name>
<proteinExistence type="predicted"/>
<protein>
    <submittedName>
        <fullName evidence="1">Uncharacterized protein</fullName>
    </submittedName>
</protein>
<sequence length="161" mass="17363">MAASKLISDAAIRFKLRRRATDYCRSLHIHACVDAPLRLLPTPTQPVVLQSPPGTTTTAYFLAFSPQAPLSPTSLNGQMHDIPEDSSDTRVAACQLPALESCMELASRPVSTAAVCTGVHSASGTCRTKDPKHLCLQCLDSLPQEPSKGGSECMRDCYIKY</sequence>
<dbReference type="Proteomes" id="UP000235388">
    <property type="component" value="Unassembled WGS sequence"/>
</dbReference>
<evidence type="ECO:0000313" key="1">
    <source>
        <dbReference type="EMBL" id="PLW43986.1"/>
    </source>
</evidence>
<keyword evidence="2" id="KW-1185">Reference proteome</keyword>
<comment type="caution">
    <text evidence="1">The sequence shown here is derived from an EMBL/GenBank/DDBJ whole genome shotgun (WGS) entry which is preliminary data.</text>
</comment>
<dbReference type="EMBL" id="PGCJ01000141">
    <property type="protein sequence ID" value="PLW43986.1"/>
    <property type="molecule type" value="Genomic_DNA"/>
</dbReference>
<gene>
    <name evidence="1" type="ORF">PCANC_08555</name>
</gene>